<evidence type="ECO:0000313" key="2">
    <source>
        <dbReference type="Proteomes" id="UP001633002"/>
    </source>
</evidence>
<comment type="caution">
    <text evidence="1">The sequence shown here is derived from an EMBL/GenBank/DDBJ whole genome shotgun (WGS) entry which is preliminary data.</text>
</comment>
<dbReference type="EMBL" id="JBJQOH010000007">
    <property type="protein sequence ID" value="KAL3681182.1"/>
    <property type="molecule type" value="Genomic_DNA"/>
</dbReference>
<name>A0ABD3GPP3_9MARC</name>
<accession>A0ABD3GPP3</accession>
<evidence type="ECO:0000313" key="1">
    <source>
        <dbReference type="EMBL" id="KAL3681182.1"/>
    </source>
</evidence>
<dbReference type="Proteomes" id="UP001633002">
    <property type="component" value="Unassembled WGS sequence"/>
</dbReference>
<gene>
    <name evidence="1" type="ORF">R1sor_024138</name>
</gene>
<reference evidence="1 2" key="1">
    <citation type="submission" date="2024-09" db="EMBL/GenBank/DDBJ databases">
        <title>Chromosome-scale assembly of Riccia sorocarpa.</title>
        <authorList>
            <person name="Paukszto L."/>
        </authorList>
    </citation>
    <scope>NUCLEOTIDE SEQUENCE [LARGE SCALE GENOMIC DNA]</scope>
    <source>
        <strain evidence="1">LP-2024</strain>
        <tissue evidence="1">Aerial parts of the thallus</tissue>
    </source>
</reference>
<proteinExistence type="predicted"/>
<organism evidence="1 2">
    <name type="scientific">Riccia sorocarpa</name>
    <dbReference type="NCBI Taxonomy" id="122646"/>
    <lineage>
        <taxon>Eukaryota</taxon>
        <taxon>Viridiplantae</taxon>
        <taxon>Streptophyta</taxon>
        <taxon>Embryophyta</taxon>
        <taxon>Marchantiophyta</taxon>
        <taxon>Marchantiopsida</taxon>
        <taxon>Marchantiidae</taxon>
        <taxon>Marchantiales</taxon>
        <taxon>Ricciaceae</taxon>
        <taxon>Riccia</taxon>
    </lineage>
</organism>
<keyword evidence="2" id="KW-1185">Reference proteome</keyword>
<sequence>MDAPPIESEEARIRRELELLFEWEEEQVDTFEMEDNSDVELPPVTNIRPEELYEYLDGEGLLHLPLITERSIQSGVHDSDEENPRFWGDWKTKQVSLVRDRSCLDRIKYTTAVSHLDTGPFSELCVSRIWMVDVVPPLVEFVALLEGNDGVYKAGVEVGYSGFRRRDSSTDPCDGVKTAFTDLQSDFRKLRQHLEMQAVELKQLRGTCEEMKGQMVTLKSLEAGIGNLGDQIKSQFLECSTQTKVLHTELKELKETSCEGGSVSTRSVPDFQAVFDGMEGRMRTYAEAANQAQVTLFQEQEHEKAACFSRRLNLEVILTGSELWQKADIIALTETWEYHDGEGLEIPGFSRLASVWKMKRFDKGRDFGGLAVWSHDGLGLDADGMYQIPGPVCVFNTEEVSRAIMALGSGKTIDLQGLRAELFK</sequence>
<dbReference type="AlphaFoldDB" id="A0ABD3GPP3"/>
<protein>
    <submittedName>
        <fullName evidence="1">Uncharacterized protein</fullName>
    </submittedName>
</protein>